<feature type="region of interest" description="Disordered" evidence="1">
    <location>
        <begin position="34"/>
        <end position="59"/>
    </location>
</feature>
<comment type="caution">
    <text evidence="3">The sequence shown here is derived from an EMBL/GenBank/DDBJ whole genome shotgun (WGS) entry which is preliminary data.</text>
</comment>
<sequence length="97" mass="10604">MFGTPYRIAGFLVRSTQALAPQVAAYSSEYLRDGHRSQTPVPGLSPFQTRNLDSSDSSTASAPIAMWEDEDITAMRIPLEKVTTTNLTSYGDMAKCI</sequence>
<evidence type="ECO:0000313" key="4">
    <source>
        <dbReference type="Proteomes" id="UP000760860"/>
    </source>
</evidence>
<dbReference type="AlphaFoldDB" id="A0A8T1IEB4"/>
<reference evidence="3" key="1">
    <citation type="submission" date="2018-05" db="EMBL/GenBank/DDBJ databases">
        <title>Effector identification in a new, highly contiguous assembly of the strawberry crown rot pathogen Phytophthora cactorum.</title>
        <authorList>
            <person name="Armitage A.D."/>
            <person name="Nellist C.F."/>
            <person name="Bates H."/>
            <person name="Vickerstaff R.J."/>
            <person name="Harrison R.J."/>
        </authorList>
    </citation>
    <scope>NUCLEOTIDE SEQUENCE</scope>
    <source>
        <strain evidence="2">4040</strain>
        <strain evidence="3">P421</strain>
    </source>
</reference>
<organism evidence="3 4">
    <name type="scientific">Phytophthora cactorum</name>
    <dbReference type="NCBI Taxonomy" id="29920"/>
    <lineage>
        <taxon>Eukaryota</taxon>
        <taxon>Sar</taxon>
        <taxon>Stramenopiles</taxon>
        <taxon>Oomycota</taxon>
        <taxon>Peronosporomycetes</taxon>
        <taxon>Peronosporales</taxon>
        <taxon>Peronosporaceae</taxon>
        <taxon>Phytophthora</taxon>
    </lineage>
</organism>
<dbReference type="Proteomes" id="UP000760860">
    <property type="component" value="Unassembled WGS sequence"/>
</dbReference>
<evidence type="ECO:0000313" key="3">
    <source>
        <dbReference type="EMBL" id="KAG3223364.1"/>
    </source>
</evidence>
<dbReference type="EMBL" id="RCMK01000243">
    <property type="protein sequence ID" value="KAG2941569.1"/>
    <property type="molecule type" value="Genomic_DNA"/>
</dbReference>
<evidence type="ECO:0000313" key="2">
    <source>
        <dbReference type="EMBL" id="KAG2941569.1"/>
    </source>
</evidence>
<accession>A0A8T1IEB4</accession>
<evidence type="ECO:0000256" key="1">
    <source>
        <dbReference type="SAM" id="MobiDB-lite"/>
    </source>
</evidence>
<proteinExistence type="predicted"/>
<dbReference type="Proteomes" id="UP000736787">
    <property type="component" value="Unassembled WGS sequence"/>
</dbReference>
<dbReference type="EMBL" id="RCMV01000147">
    <property type="protein sequence ID" value="KAG3223364.1"/>
    <property type="molecule type" value="Genomic_DNA"/>
</dbReference>
<feature type="compositionally biased region" description="Polar residues" evidence="1">
    <location>
        <begin position="46"/>
        <end position="59"/>
    </location>
</feature>
<name>A0A8T1IEB4_9STRA</name>
<protein>
    <submittedName>
        <fullName evidence="3">Uncharacterized protein</fullName>
    </submittedName>
</protein>
<gene>
    <name evidence="2" type="ORF">PC117_g10178</name>
    <name evidence="3" type="ORF">PC129_g5949</name>
</gene>